<evidence type="ECO:0000256" key="3">
    <source>
        <dbReference type="ARBA" id="ARBA00023082"/>
    </source>
</evidence>
<dbReference type="FunFam" id="1.10.1740.10:FF:000009">
    <property type="entry name" value="RNA polymerase sigma factor"/>
    <property type="match status" value="1"/>
</dbReference>
<sequence length="179" mass="20257">MRRSSVIGRSVPANPLSSTTAVEALYLDHHNWLKRWLRRKLGDAHQAADLAHDTFLRILRSRNAADIREPREYLATIAKGLMFDLFRRQSVERAYLEVLAAQPEGQQPSLETRAIVVETLTAIAAMLEGMKPAIREAFMLSQIEGLTYAEIARRLGVTPRTVNNYMLKAIEHCYLLAAE</sequence>
<keyword evidence="4" id="KW-0804">Transcription</keyword>
<evidence type="ECO:0000313" key="7">
    <source>
        <dbReference type="EMBL" id="TDN48173.1"/>
    </source>
</evidence>
<dbReference type="GO" id="GO:0016987">
    <property type="term" value="F:sigma factor activity"/>
    <property type="evidence" value="ECO:0007669"/>
    <property type="project" value="UniProtKB-KW"/>
</dbReference>
<dbReference type="AlphaFoldDB" id="A0A4R6DT41"/>
<accession>A0A4R6DT41</accession>
<feature type="domain" description="RNA polymerase sigma-70 region 2" evidence="5">
    <location>
        <begin position="25"/>
        <end position="90"/>
    </location>
</feature>
<dbReference type="InterPro" id="IPR007627">
    <property type="entry name" value="RNA_pol_sigma70_r2"/>
</dbReference>
<dbReference type="InterPro" id="IPR039425">
    <property type="entry name" value="RNA_pol_sigma-70-like"/>
</dbReference>
<dbReference type="Pfam" id="PF08281">
    <property type="entry name" value="Sigma70_r4_2"/>
    <property type="match status" value="1"/>
</dbReference>
<dbReference type="GO" id="GO:0003677">
    <property type="term" value="F:DNA binding"/>
    <property type="evidence" value="ECO:0007669"/>
    <property type="project" value="InterPro"/>
</dbReference>
<dbReference type="PANTHER" id="PTHR43133:SF63">
    <property type="entry name" value="RNA POLYMERASE SIGMA FACTOR FECI-RELATED"/>
    <property type="match status" value="1"/>
</dbReference>
<keyword evidence="3" id="KW-0731">Sigma factor</keyword>
<dbReference type="InterPro" id="IPR036388">
    <property type="entry name" value="WH-like_DNA-bd_sf"/>
</dbReference>
<proteinExistence type="inferred from homology"/>
<dbReference type="InterPro" id="IPR013249">
    <property type="entry name" value="RNA_pol_sigma70_r4_t2"/>
</dbReference>
<evidence type="ECO:0000256" key="4">
    <source>
        <dbReference type="ARBA" id="ARBA00023163"/>
    </source>
</evidence>
<keyword evidence="2" id="KW-0805">Transcription regulation</keyword>
<dbReference type="InterPro" id="IPR013325">
    <property type="entry name" value="RNA_pol_sigma_r2"/>
</dbReference>
<dbReference type="SUPFAM" id="SSF88946">
    <property type="entry name" value="Sigma2 domain of RNA polymerase sigma factors"/>
    <property type="match status" value="1"/>
</dbReference>
<gene>
    <name evidence="7" type="ORF">C7389_11678</name>
</gene>
<comment type="caution">
    <text evidence="7">The sequence shown here is derived from an EMBL/GenBank/DDBJ whole genome shotgun (WGS) entry which is preliminary data.</text>
</comment>
<name>A0A4R6DT41_9RHOO</name>
<evidence type="ECO:0000256" key="1">
    <source>
        <dbReference type="ARBA" id="ARBA00010641"/>
    </source>
</evidence>
<dbReference type="Gene3D" id="1.10.1740.10">
    <property type="match status" value="1"/>
</dbReference>
<dbReference type="InterPro" id="IPR014284">
    <property type="entry name" value="RNA_pol_sigma-70_dom"/>
</dbReference>
<dbReference type="NCBIfam" id="NF009180">
    <property type="entry name" value="PRK12528.1"/>
    <property type="match status" value="1"/>
</dbReference>
<evidence type="ECO:0000256" key="2">
    <source>
        <dbReference type="ARBA" id="ARBA00023015"/>
    </source>
</evidence>
<evidence type="ECO:0000259" key="5">
    <source>
        <dbReference type="Pfam" id="PF04542"/>
    </source>
</evidence>
<dbReference type="NCBIfam" id="NF007232">
    <property type="entry name" value="PRK09651.1"/>
    <property type="match status" value="1"/>
</dbReference>
<keyword evidence="8" id="KW-1185">Reference proteome</keyword>
<dbReference type="PANTHER" id="PTHR43133">
    <property type="entry name" value="RNA POLYMERASE ECF-TYPE SIGMA FACTO"/>
    <property type="match status" value="1"/>
</dbReference>
<dbReference type="GO" id="GO:0006352">
    <property type="term" value="P:DNA-templated transcription initiation"/>
    <property type="evidence" value="ECO:0007669"/>
    <property type="project" value="InterPro"/>
</dbReference>
<reference evidence="7 8" key="1">
    <citation type="submission" date="2019-03" db="EMBL/GenBank/DDBJ databases">
        <title>Genomic Encyclopedia of Type Strains, Phase IV (KMG-IV): sequencing the most valuable type-strain genomes for metagenomic binning, comparative biology and taxonomic classification.</title>
        <authorList>
            <person name="Goeker M."/>
        </authorList>
    </citation>
    <scope>NUCLEOTIDE SEQUENCE [LARGE SCALE GENOMIC DNA]</scope>
    <source>
        <strain evidence="7 8">DSM 12121</strain>
    </source>
</reference>
<dbReference type="Proteomes" id="UP000295129">
    <property type="component" value="Unassembled WGS sequence"/>
</dbReference>
<evidence type="ECO:0000259" key="6">
    <source>
        <dbReference type="Pfam" id="PF08281"/>
    </source>
</evidence>
<dbReference type="EMBL" id="SNVV01000016">
    <property type="protein sequence ID" value="TDN48173.1"/>
    <property type="molecule type" value="Genomic_DNA"/>
</dbReference>
<dbReference type="Gene3D" id="1.10.10.10">
    <property type="entry name" value="Winged helix-like DNA-binding domain superfamily/Winged helix DNA-binding domain"/>
    <property type="match status" value="1"/>
</dbReference>
<dbReference type="RefSeq" id="WP_211168488.1">
    <property type="nucleotide sequence ID" value="NZ_SNVV01000016.1"/>
</dbReference>
<dbReference type="Pfam" id="PF04542">
    <property type="entry name" value="Sigma70_r2"/>
    <property type="match status" value="1"/>
</dbReference>
<organism evidence="7 8">
    <name type="scientific">Azoarcus indigens</name>
    <dbReference type="NCBI Taxonomy" id="29545"/>
    <lineage>
        <taxon>Bacteria</taxon>
        <taxon>Pseudomonadati</taxon>
        <taxon>Pseudomonadota</taxon>
        <taxon>Betaproteobacteria</taxon>
        <taxon>Rhodocyclales</taxon>
        <taxon>Zoogloeaceae</taxon>
        <taxon>Azoarcus</taxon>
    </lineage>
</organism>
<evidence type="ECO:0000313" key="8">
    <source>
        <dbReference type="Proteomes" id="UP000295129"/>
    </source>
</evidence>
<dbReference type="SUPFAM" id="SSF88659">
    <property type="entry name" value="Sigma3 and sigma4 domains of RNA polymerase sigma factors"/>
    <property type="match status" value="1"/>
</dbReference>
<comment type="similarity">
    <text evidence="1">Belongs to the sigma-70 factor family. ECF subfamily.</text>
</comment>
<feature type="domain" description="RNA polymerase sigma factor 70 region 4 type 2" evidence="6">
    <location>
        <begin position="122"/>
        <end position="173"/>
    </location>
</feature>
<dbReference type="InterPro" id="IPR013324">
    <property type="entry name" value="RNA_pol_sigma_r3/r4-like"/>
</dbReference>
<dbReference type="NCBIfam" id="TIGR02937">
    <property type="entry name" value="sigma70-ECF"/>
    <property type="match status" value="1"/>
</dbReference>
<protein>
    <submittedName>
        <fullName evidence="7">RNA polymerase sigma-70 factor (ECF subfamily)</fullName>
    </submittedName>
</protein>